<dbReference type="EMBL" id="CAJOBH010019317">
    <property type="protein sequence ID" value="CAF4211527.1"/>
    <property type="molecule type" value="Genomic_DNA"/>
</dbReference>
<evidence type="ECO:0000313" key="2">
    <source>
        <dbReference type="EMBL" id="CAF1621221.1"/>
    </source>
</evidence>
<reference evidence="7" key="1">
    <citation type="submission" date="2021-02" db="EMBL/GenBank/DDBJ databases">
        <authorList>
            <person name="Nowell W R."/>
        </authorList>
    </citation>
    <scope>NUCLEOTIDE SEQUENCE</scope>
</reference>
<dbReference type="EMBL" id="CAJNRF010013458">
    <property type="protein sequence ID" value="CAF2149289.1"/>
    <property type="molecule type" value="Genomic_DNA"/>
</dbReference>
<dbReference type="Proteomes" id="UP000663842">
    <property type="component" value="Unassembled WGS sequence"/>
</dbReference>
<comment type="caution">
    <text evidence="7">The sequence shown here is derived from an EMBL/GenBank/DDBJ whole genome shotgun (WGS) entry which is preliminary data.</text>
</comment>
<organism evidence="7 9">
    <name type="scientific">Rotaria magnacalcarata</name>
    <dbReference type="NCBI Taxonomy" id="392030"/>
    <lineage>
        <taxon>Eukaryota</taxon>
        <taxon>Metazoa</taxon>
        <taxon>Spiralia</taxon>
        <taxon>Gnathifera</taxon>
        <taxon>Rotifera</taxon>
        <taxon>Eurotatoria</taxon>
        <taxon>Bdelloidea</taxon>
        <taxon>Philodinida</taxon>
        <taxon>Philodinidae</taxon>
        <taxon>Rotaria</taxon>
    </lineage>
</organism>
<dbReference type="Gene3D" id="3.40.50.150">
    <property type="entry name" value="Vaccinia Virus protein VP39"/>
    <property type="match status" value="1"/>
</dbReference>
<dbReference type="Proteomes" id="UP000663855">
    <property type="component" value="Unassembled WGS sequence"/>
</dbReference>
<keyword evidence="9" id="KW-1185">Reference proteome</keyword>
<dbReference type="EMBL" id="CAJOBF010001901">
    <property type="protein sequence ID" value="CAF3993725.1"/>
    <property type="molecule type" value="Genomic_DNA"/>
</dbReference>
<evidence type="ECO:0000313" key="5">
    <source>
        <dbReference type="EMBL" id="CAF2149289.1"/>
    </source>
</evidence>
<dbReference type="Proteomes" id="UP000663887">
    <property type="component" value="Unassembled WGS sequence"/>
</dbReference>
<dbReference type="AlphaFoldDB" id="A0A819SXR1"/>
<feature type="domain" description="Methyltransferase" evidence="1">
    <location>
        <begin position="58"/>
        <end position="149"/>
    </location>
</feature>
<dbReference type="EMBL" id="CAJNOV010018563">
    <property type="protein sequence ID" value="CAF1621221.1"/>
    <property type="molecule type" value="Genomic_DNA"/>
</dbReference>
<dbReference type="EMBL" id="CAJNRE010008995">
    <property type="protein sequence ID" value="CAF2078493.1"/>
    <property type="molecule type" value="Genomic_DNA"/>
</dbReference>
<accession>A0A819SXR1</accession>
<dbReference type="InterPro" id="IPR041698">
    <property type="entry name" value="Methyltransf_25"/>
</dbReference>
<dbReference type="EMBL" id="CAJOBG010003562">
    <property type="protein sequence ID" value="CAF4069630.1"/>
    <property type="molecule type" value="Genomic_DNA"/>
</dbReference>
<gene>
    <name evidence="8" type="ORF">BYL167_LOCUS24031</name>
    <name evidence="2" type="ORF">CJN711_LOCUS37947</name>
    <name evidence="3" type="ORF">MBJ925_LOCUS18060</name>
    <name evidence="7" type="ORF">OVN521_LOCUS19116</name>
    <name evidence="6" type="ORF">UXM345_LOCUS15759</name>
    <name evidence="5" type="ORF">WKI299_LOCUS29992</name>
    <name evidence="4" type="ORF">XDN619_LOCUS16104</name>
</gene>
<evidence type="ECO:0000313" key="9">
    <source>
        <dbReference type="Proteomes" id="UP000663866"/>
    </source>
</evidence>
<protein>
    <recommendedName>
        <fullName evidence="1">Methyltransferase domain-containing protein</fullName>
    </recommendedName>
</protein>
<evidence type="ECO:0000313" key="6">
    <source>
        <dbReference type="EMBL" id="CAF3993725.1"/>
    </source>
</evidence>
<dbReference type="Proteomes" id="UP000663866">
    <property type="component" value="Unassembled WGS sequence"/>
</dbReference>
<proteinExistence type="predicted"/>
<dbReference type="EMBL" id="CAJNRG010006722">
    <property type="protein sequence ID" value="CAF2088400.1"/>
    <property type="molecule type" value="Genomic_DNA"/>
</dbReference>
<dbReference type="Proteomes" id="UP000681967">
    <property type="component" value="Unassembled WGS sequence"/>
</dbReference>
<evidence type="ECO:0000313" key="4">
    <source>
        <dbReference type="EMBL" id="CAF2088400.1"/>
    </source>
</evidence>
<dbReference type="InterPro" id="IPR029063">
    <property type="entry name" value="SAM-dependent_MTases_sf"/>
</dbReference>
<evidence type="ECO:0000313" key="7">
    <source>
        <dbReference type="EMBL" id="CAF4069630.1"/>
    </source>
</evidence>
<dbReference type="Pfam" id="PF13649">
    <property type="entry name" value="Methyltransf_25"/>
    <property type="match status" value="1"/>
</dbReference>
<evidence type="ECO:0000313" key="3">
    <source>
        <dbReference type="EMBL" id="CAF2078493.1"/>
    </source>
</evidence>
<sequence length="275" mass="31839">MSTDPDQNAAHVSQHFSNVAPEYHADWLFHSRSSPHELWLNTLIYGALDLKRGHILADIGCGPGDDCLWFLNKINNEIKIIGCDPASGMIEIFNKEIKKKSLTNMAQAFCMDAVTFSQQKQLPAFNRILMKQCVHLLSQSERLLAFKGFRQQFNSDDNKLVIVTRPGKSSFPFDKRITEMWISQSLPIDNLVKELEMCGFTNIKCDTYHYTFDESVTLDDWINFIQKRLWSIFSLEKTNEEQMIDLISDLKETYKHKTFQLKDEILILHCTANNH</sequence>
<dbReference type="Proteomes" id="UP000663824">
    <property type="component" value="Unassembled WGS sequence"/>
</dbReference>
<evidence type="ECO:0000259" key="1">
    <source>
        <dbReference type="Pfam" id="PF13649"/>
    </source>
</evidence>
<name>A0A819SXR1_9BILA</name>
<dbReference type="SUPFAM" id="SSF53335">
    <property type="entry name" value="S-adenosyl-L-methionine-dependent methyltransferases"/>
    <property type="match status" value="1"/>
</dbReference>
<evidence type="ECO:0000313" key="8">
    <source>
        <dbReference type="EMBL" id="CAF4211527.1"/>
    </source>
</evidence>
<dbReference type="Proteomes" id="UP000663856">
    <property type="component" value="Unassembled WGS sequence"/>
</dbReference>